<dbReference type="PANTHER" id="PTHR43464">
    <property type="entry name" value="METHYLTRANSFERASE"/>
    <property type="match status" value="1"/>
</dbReference>
<feature type="domain" description="Methyltransferase type 11" evidence="1">
    <location>
        <begin position="40"/>
        <end position="135"/>
    </location>
</feature>
<reference evidence="2 3" key="1">
    <citation type="submission" date="2020-08" db="EMBL/GenBank/DDBJ databases">
        <title>Genomic Encyclopedia of Type Strains, Phase III (KMG-III): the genomes of soil and plant-associated and newly described type strains.</title>
        <authorList>
            <person name="Whitman W."/>
        </authorList>
    </citation>
    <scope>NUCLEOTIDE SEQUENCE [LARGE SCALE GENOMIC DNA]</scope>
    <source>
        <strain evidence="2 3">CECT 3266</strain>
    </source>
</reference>
<dbReference type="RefSeq" id="WP_184348545.1">
    <property type="nucleotide sequence ID" value="NZ_JACHJH010000002.1"/>
</dbReference>
<dbReference type="CDD" id="cd02440">
    <property type="entry name" value="AdoMet_MTases"/>
    <property type="match status" value="1"/>
</dbReference>
<name>A0A7W7PL39_9ACTN</name>
<protein>
    <submittedName>
        <fullName evidence="2">SAM-dependent methyltransferase</fullName>
    </submittedName>
</protein>
<dbReference type="Proteomes" id="UP000556084">
    <property type="component" value="Unassembled WGS sequence"/>
</dbReference>
<gene>
    <name evidence="2" type="ORF">FHS39_002054</name>
</gene>
<dbReference type="AlphaFoldDB" id="A0A7W7PL39"/>
<dbReference type="EMBL" id="JACHJH010000002">
    <property type="protein sequence ID" value="MBB4893043.1"/>
    <property type="molecule type" value="Genomic_DNA"/>
</dbReference>
<accession>A0A7W7PL39</accession>
<evidence type="ECO:0000259" key="1">
    <source>
        <dbReference type="Pfam" id="PF08241"/>
    </source>
</evidence>
<keyword evidence="2" id="KW-0808">Transferase</keyword>
<dbReference type="PANTHER" id="PTHR43464:SF83">
    <property type="entry name" value="MALONYL-[ACYL-CARRIER PROTEIN] O-METHYLTRANSFERASE"/>
    <property type="match status" value="1"/>
</dbReference>
<dbReference type="Pfam" id="PF08241">
    <property type="entry name" value="Methyltransf_11"/>
    <property type="match status" value="1"/>
</dbReference>
<dbReference type="InterPro" id="IPR013216">
    <property type="entry name" value="Methyltransf_11"/>
</dbReference>
<evidence type="ECO:0000313" key="3">
    <source>
        <dbReference type="Proteomes" id="UP000556084"/>
    </source>
</evidence>
<keyword evidence="3" id="KW-1185">Reference proteome</keyword>
<sequence>MTHSAGTDGYWETTGADRTFTHALDRELLSLHVPLNARVLDYGCGYGRLLAELDALGHADVQGVEPSAALVARCRKENPGLRITRAESLPLPFAEASFDAALLFAVLTSVPQEEERERAVAELARLVRPGGVLYVSDVPLQTDEASIERYRTGEAETGVYGTFRMPDGGVFVHQRPEDFHALLERHGFAVAEERQDVTPTLHGGTNVRLQIVARRGR</sequence>
<dbReference type="InterPro" id="IPR029063">
    <property type="entry name" value="SAM-dependent_MTases_sf"/>
</dbReference>
<dbReference type="GO" id="GO:0008757">
    <property type="term" value="F:S-adenosylmethionine-dependent methyltransferase activity"/>
    <property type="evidence" value="ECO:0007669"/>
    <property type="project" value="InterPro"/>
</dbReference>
<dbReference type="Gene3D" id="3.40.50.150">
    <property type="entry name" value="Vaccinia Virus protein VP39"/>
    <property type="match status" value="1"/>
</dbReference>
<dbReference type="GO" id="GO:0032259">
    <property type="term" value="P:methylation"/>
    <property type="evidence" value="ECO:0007669"/>
    <property type="project" value="UniProtKB-KW"/>
</dbReference>
<evidence type="ECO:0000313" key="2">
    <source>
        <dbReference type="EMBL" id="MBB4893043.1"/>
    </source>
</evidence>
<comment type="caution">
    <text evidence="2">The sequence shown here is derived from an EMBL/GenBank/DDBJ whole genome shotgun (WGS) entry which is preliminary data.</text>
</comment>
<organism evidence="2 3">
    <name type="scientific">Streptomyces olivoverticillatus</name>
    <dbReference type="NCBI Taxonomy" id="66427"/>
    <lineage>
        <taxon>Bacteria</taxon>
        <taxon>Bacillati</taxon>
        <taxon>Actinomycetota</taxon>
        <taxon>Actinomycetes</taxon>
        <taxon>Kitasatosporales</taxon>
        <taxon>Streptomycetaceae</taxon>
        <taxon>Streptomyces</taxon>
    </lineage>
</organism>
<proteinExistence type="predicted"/>
<keyword evidence="2" id="KW-0489">Methyltransferase</keyword>
<dbReference type="SUPFAM" id="SSF53335">
    <property type="entry name" value="S-adenosyl-L-methionine-dependent methyltransferases"/>
    <property type="match status" value="1"/>
</dbReference>